<evidence type="ECO:0000313" key="3">
    <source>
        <dbReference type="Proteomes" id="UP000076532"/>
    </source>
</evidence>
<evidence type="ECO:0000313" key="2">
    <source>
        <dbReference type="EMBL" id="KZP13925.1"/>
    </source>
</evidence>
<accession>A0A166CRE7</accession>
<feature type="compositionally biased region" description="Basic and acidic residues" evidence="1">
    <location>
        <begin position="321"/>
        <end position="330"/>
    </location>
</feature>
<feature type="compositionally biased region" description="Acidic residues" evidence="1">
    <location>
        <begin position="331"/>
        <end position="351"/>
    </location>
</feature>
<keyword evidence="3" id="KW-1185">Reference proteome</keyword>
<organism evidence="2 3">
    <name type="scientific">Athelia psychrophila</name>
    <dbReference type="NCBI Taxonomy" id="1759441"/>
    <lineage>
        <taxon>Eukaryota</taxon>
        <taxon>Fungi</taxon>
        <taxon>Dikarya</taxon>
        <taxon>Basidiomycota</taxon>
        <taxon>Agaricomycotina</taxon>
        <taxon>Agaricomycetes</taxon>
        <taxon>Agaricomycetidae</taxon>
        <taxon>Atheliales</taxon>
        <taxon>Atheliaceae</taxon>
        <taxon>Athelia</taxon>
    </lineage>
</organism>
<dbReference type="AlphaFoldDB" id="A0A166CRE7"/>
<feature type="region of interest" description="Disordered" evidence="1">
    <location>
        <begin position="236"/>
        <end position="258"/>
    </location>
</feature>
<sequence length="394" mass="44762">MIGPIYCLISGCTPQIHPERSQWEESVYEPVRCEDKHVPGPLVEEAIKTLVDDEDEEWMDNVTVIGLADNRGKLIGHQDKSLRAEKKGFDVGRLRDAPILSDHCYVDRDSWEYGDILSKTKRKPTVYHVSQGVCFMVLTRTLAIMRRATDGQLTPQRLWRLAMILGRDTGFSGTGIKDIDYGFNVGQAYYPWTLPGLYHNDMCKLESLGDLELVKEAMMLQGGYWVWTAPDRFPLGAPGQHARRPKDEAEPSNAPNPAKFEMLPIEALTHIMTLVSLADIVSVASASKRLQHKILGVHSNTNTIAREWINANAPWYKPYQRDEEETHQSDDDGDSIVSDDLEEDDDDDNEDGAIPIADWWQYLKRCLQSGSMKNRKRIWAVCERLEQKADEFGV</sequence>
<dbReference type="EMBL" id="KV417625">
    <property type="protein sequence ID" value="KZP13925.1"/>
    <property type="molecule type" value="Genomic_DNA"/>
</dbReference>
<dbReference type="Proteomes" id="UP000076532">
    <property type="component" value="Unassembled WGS sequence"/>
</dbReference>
<feature type="region of interest" description="Disordered" evidence="1">
    <location>
        <begin position="321"/>
        <end position="353"/>
    </location>
</feature>
<evidence type="ECO:0000256" key="1">
    <source>
        <dbReference type="SAM" id="MobiDB-lite"/>
    </source>
</evidence>
<protein>
    <recommendedName>
        <fullName evidence="4">F-box domain-containing protein</fullName>
    </recommendedName>
</protein>
<gene>
    <name evidence="2" type="ORF">FIBSPDRAFT_1049095</name>
</gene>
<dbReference type="InterPro" id="IPR036047">
    <property type="entry name" value="F-box-like_dom_sf"/>
</dbReference>
<name>A0A166CRE7_9AGAM</name>
<reference evidence="2 3" key="1">
    <citation type="journal article" date="2016" name="Mol. Biol. Evol.">
        <title>Comparative Genomics of Early-Diverging Mushroom-Forming Fungi Provides Insights into the Origins of Lignocellulose Decay Capabilities.</title>
        <authorList>
            <person name="Nagy L.G."/>
            <person name="Riley R."/>
            <person name="Tritt A."/>
            <person name="Adam C."/>
            <person name="Daum C."/>
            <person name="Floudas D."/>
            <person name="Sun H."/>
            <person name="Yadav J.S."/>
            <person name="Pangilinan J."/>
            <person name="Larsson K.H."/>
            <person name="Matsuura K."/>
            <person name="Barry K."/>
            <person name="Labutti K."/>
            <person name="Kuo R."/>
            <person name="Ohm R.A."/>
            <person name="Bhattacharya S.S."/>
            <person name="Shirouzu T."/>
            <person name="Yoshinaga Y."/>
            <person name="Martin F.M."/>
            <person name="Grigoriev I.V."/>
            <person name="Hibbett D.S."/>
        </authorList>
    </citation>
    <scope>NUCLEOTIDE SEQUENCE [LARGE SCALE GENOMIC DNA]</scope>
    <source>
        <strain evidence="2 3">CBS 109695</strain>
    </source>
</reference>
<dbReference type="CDD" id="cd09917">
    <property type="entry name" value="F-box_SF"/>
    <property type="match status" value="1"/>
</dbReference>
<dbReference type="SUPFAM" id="SSF81383">
    <property type="entry name" value="F-box domain"/>
    <property type="match status" value="1"/>
</dbReference>
<dbReference type="OrthoDB" id="3055280at2759"/>
<evidence type="ECO:0008006" key="4">
    <source>
        <dbReference type="Google" id="ProtNLM"/>
    </source>
</evidence>
<proteinExistence type="predicted"/>